<evidence type="ECO:0000313" key="2">
    <source>
        <dbReference type="EMBL" id="PWB95602.1"/>
    </source>
</evidence>
<dbReference type="OrthoDB" id="9999697at2"/>
<dbReference type="RefSeq" id="WP_146188287.1">
    <property type="nucleotide sequence ID" value="NZ_CP189553.1"/>
</dbReference>
<feature type="compositionally biased region" description="Low complexity" evidence="1">
    <location>
        <begin position="34"/>
        <end position="48"/>
    </location>
</feature>
<accession>A0A2U1SVI3</accession>
<dbReference type="Proteomes" id="UP000245137">
    <property type="component" value="Unassembled WGS sequence"/>
</dbReference>
<organism evidence="2 3">
    <name type="scientific">Methylosinus sporium</name>
    <dbReference type="NCBI Taxonomy" id="428"/>
    <lineage>
        <taxon>Bacteria</taxon>
        <taxon>Pseudomonadati</taxon>
        <taxon>Pseudomonadota</taxon>
        <taxon>Alphaproteobacteria</taxon>
        <taxon>Hyphomicrobiales</taxon>
        <taxon>Methylocystaceae</taxon>
        <taxon>Methylosinus</taxon>
    </lineage>
</organism>
<evidence type="ECO:0000256" key="1">
    <source>
        <dbReference type="SAM" id="MobiDB-lite"/>
    </source>
</evidence>
<name>A0A2U1SVI3_METSR</name>
<protein>
    <submittedName>
        <fullName evidence="2">Uncharacterized protein</fullName>
    </submittedName>
</protein>
<evidence type="ECO:0000313" key="3">
    <source>
        <dbReference type="Proteomes" id="UP000245137"/>
    </source>
</evidence>
<dbReference type="EMBL" id="PUIV01000001">
    <property type="protein sequence ID" value="PWB95602.1"/>
    <property type="molecule type" value="Genomic_DNA"/>
</dbReference>
<keyword evidence="3" id="KW-1185">Reference proteome</keyword>
<gene>
    <name evidence="2" type="ORF">C5689_00315</name>
</gene>
<dbReference type="AlphaFoldDB" id="A0A2U1SVI3"/>
<reference evidence="2 3" key="1">
    <citation type="journal article" date="2018" name="Appl. Microbiol. Biotechnol.">
        <title>Co-cultivation of the strictly anaerobic methanogen Methanosarcina barkeri with aerobic methanotrophs in an oxygen-limited membrane bioreactor.</title>
        <authorList>
            <person name="In 't Zandt M.H."/>
            <person name="van den Bosch T.J.M."/>
            <person name="Rijkers R."/>
            <person name="van Kessel M.A.H.J."/>
            <person name="Jetten M.S.M."/>
            <person name="Welte C.U."/>
        </authorList>
    </citation>
    <scope>NUCLEOTIDE SEQUENCE [LARGE SCALE GENOMIC DNA]</scope>
    <source>
        <strain evidence="2 3">DSM 17706</strain>
    </source>
</reference>
<proteinExistence type="predicted"/>
<sequence length="116" mass="12290">MGFLLKTLFFLGVVCLLVMRDADHDPAPRERAAPARFPAAARAEPASSAERKVSPVETARGALSELAEEAAGRIAAVARDHCMAYPMECLRAAERIGRATAPVEPPRRPTGLGAAP</sequence>
<feature type="region of interest" description="Disordered" evidence="1">
    <location>
        <begin position="26"/>
        <end position="55"/>
    </location>
</feature>
<comment type="caution">
    <text evidence="2">The sequence shown here is derived from an EMBL/GenBank/DDBJ whole genome shotgun (WGS) entry which is preliminary data.</text>
</comment>